<dbReference type="Pfam" id="PF00076">
    <property type="entry name" value="RRM_1"/>
    <property type="match status" value="1"/>
</dbReference>
<dbReference type="GO" id="GO:0003723">
    <property type="term" value="F:RNA binding"/>
    <property type="evidence" value="ECO:0007669"/>
    <property type="project" value="UniProtKB-UniRule"/>
</dbReference>
<dbReference type="SUPFAM" id="SSF54928">
    <property type="entry name" value="RNA-binding domain, RBD"/>
    <property type="match status" value="1"/>
</dbReference>
<reference evidence="4" key="1">
    <citation type="submission" date="2023-03" db="EMBL/GenBank/DDBJ databases">
        <title>Mating type loci evolution in Malassezia.</title>
        <authorList>
            <person name="Coelho M.A."/>
        </authorList>
    </citation>
    <scope>NUCLEOTIDE SEQUENCE</scope>
    <source>
        <strain evidence="4">CBS 12830</strain>
    </source>
</reference>
<dbReference type="Gene3D" id="3.30.70.330">
    <property type="match status" value="1"/>
</dbReference>
<name>A0AAF0EFZ0_9BASI</name>
<protein>
    <recommendedName>
        <fullName evidence="3">RRM domain-containing protein</fullName>
    </recommendedName>
</protein>
<dbReference type="SMART" id="SM00360">
    <property type="entry name" value="RRM"/>
    <property type="match status" value="1"/>
</dbReference>
<gene>
    <name evidence="4" type="ORF">MEQU1_000302</name>
</gene>
<dbReference type="InterPro" id="IPR000504">
    <property type="entry name" value="RRM_dom"/>
</dbReference>
<feature type="compositionally biased region" description="Basic and acidic residues" evidence="2">
    <location>
        <begin position="112"/>
        <end position="133"/>
    </location>
</feature>
<evidence type="ECO:0000313" key="5">
    <source>
        <dbReference type="Proteomes" id="UP001214415"/>
    </source>
</evidence>
<dbReference type="AlphaFoldDB" id="A0AAF0EFZ0"/>
<organism evidence="4 5">
    <name type="scientific">Malassezia equina</name>
    <dbReference type="NCBI Taxonomy" id="1381935"/>
    <lineage>
        <taxon>Eukaryota</taxon>
        <taxon>Fungi</taxon>
        <taxon>Dikarya</taxon>
        <taxon>Basidiomycota</taxon>
        <taxon>Ustilaginomycotina</taxon>
        <taxon>Malasseziomycetes</taxon>
        <taxon>Malasseziales</taxon>
        <taxon>Malasseziaceae</taxon>
        <taxon>Malassezia</taxon>
    </lineage>
</organism>
<evidence type="ECO:0000256" key="1">
    <source>
        <dbReference type="PROSITE-ProRule" id="PRU00176"/>
    </source>
</evidence>
<feature type="compositionally biased region" description="Basic and acidic residues" evidence="2">
    <location>
        <begin position="78"/>
        <end position="100"/>
    </location>
</feature>
<dbReference type="InterPro" id="IPR035979">
    <property type="entry name" value="RBD_domain_sf"/>
</dbReference>
<feature type="region of interest" description="Disordered" evidence="2">
    <location>
        <begin position="78"/>
        <end position="133"/>
    </location>
</feature>
<evidence type="ECO:0000256" key="2">
    <source>
        <dbReference type="SAM" id="MobiDB-lite"/>
    </source>
</evidence>
<proteinExistence type="predicted"/>
<keyword evidence="1" id="KW-0694">RNA-binding</keyword>
<evidence type="ECO:0000313" key="4">
    <source>
        <dbReference type="EMBL" id="WFD21647.1"/>
    </source>
</evidence>
<dbReference type="EMBL" id="CP119900">
    <property type="protein sequence ID" value="WFD21647.1"/>
    <property type="molecule type" value="Genomic_DNA"/>
</dbReference>
<dbReference type="InterPro" id="IPR012677">
    <property type="entry name" value="Nucleotide-bd_a/b_plait_sf"/>
</dbReference>
<keyword evidence="5" id="KW-1185">Reference proteome</keyword>
<sequence>MSYGSRSHSRTTLYVTGFPPDMEAWDLAYDFEKYAHCRLTARIGPLVRCDIPPQKTPQSKLYAFVEYDDPRDAEVVDFAKRRRREYDDKERGASPPPRRDDDDDTEPVPARSPDDHRESRDWSPPRKRDEDEA</sequence>
<dbReference type="Proteomes" id="UP001214415">
    <property type="component" value="Chromosome 1"/>
</dbReference>
<feature type="domain" description="RRM" evidence="3">
    <location>
        <begin position="11"/>
        <end position="74"/>
    </location>
</feature>
<evidence type="ECO:0000259" key="3">
    <source>
        <dbReference type="PROSITE" id="PS50102"/>
    </source>
</evidence>
<accession>A0AAF0EFZ0</accession>
<dbReference type="PROSITE" id="PS50102">
    <property type="entry name" value="RRM"/>
    <property type="match status" value="1"/>
</dbReference>